<organism evidence="1 2">
    <name type="scientific">Xenopus laevis</name>
    <name type="common">African clawed frog</name>
    <dbReference type="NCBI Taxonomy" id="8355"/>
    <lineage>
        <taxon>Eukaryota</taxon>
        <taxon>Metazoa</taxon>
        <taxon>Chordata</taxon>
        <taxon>Craniata</taxon>
        <taxon>Vertebrata</taxon>
        <taxon>Euteleostomi</taxon>
        <taxon>Amphibia</taxon>
        <taxon>Batrachia</taxon>
        <taxon>Anura</taxon>
        <taxon>Pipoidea</taxon>
        <taxon>Pipidae</taxon>
        <taxon>Xenopodinae</taxon>
        <taxon>Xenopus</taxon>
        <taxon>Xenopus</taxon>
    </lineage>
</organism>
<protein>
    <submittedName>
        <fullName evidence="1">Uncharacterized protein</fullName>
    </submittedName>
</protein>
<dbReference type="AlphaFoldDB" id="A0A974CF58"/>
<name>A0A974CF58_XENLA</name>
<sequence length="117" mass="13809">MKNSTKHIPQTTGWCNPKLPHLETIRDLQLWASFRIKYVRDILQQSGIVNFDMLKSDFAIPKTMYFRYHAVQAQFLFTTITMSPMRLEELAHSLTFYRPLSTFYAHQGKRLQAAWTP</sequence>
<gene>
    <name evidence="1" type="ORF">XELAEV_18035180mg</name>
</gene>
<accession>A0A974CF58</accession>
<reference evidence="2" key="1">
    <citation type="journal article" date="2016" name="Nature">
        <title>Genome evolution in the allotetraploid frog Xenopus laevis.</title>
        <authorList>
            <person name="Session A.M."/>
            <person name="Uno Y."/>
            <person name="Kwon T."/>
            <person name="Chapman J.A."/>
            <person name="Toyoda A."/>
            <person name="Takahashi S."/>
            <person name="Fukui A."/>
            <person name="Hikosaka A."/>
            <person name="Suzuki A."/>
            <person name="Kondo M."/>
            <person name="van Heeringen S.J."/>
            <person name="Quigley I."/>
            <person name="Heinz S."/>
            <person name="Ogino H."/>
            <person name="Ochi H."/>
            <person name="Hellsten U."/>
            <person name="Lyons J.B."/>
            <person name="Simakov O."/>
            <person name="Putnam N."/>
            <person name="Stites J."/>
            <person name="Kuroki Y."/>
            <person name="Tanaka T."/>
            <person name="Michiue T."/>
            <person name="Watanabe M."/>
            <person name="Bogdanovic O."/>
            <person name="Lister R."/>
            <person name="Georgiou G."/>
            <person name="Paranjpe S.S."/>
            <person name="van Kruijsbergen I."/>
            <person name="Shu S."/>
            <person name="Carlson J."/>
            <person name="Kinoshita T."/>
            <person name="Ohta Y."/>
            <person name="Mawaribuchi S."/>
            <person name="Jenkins J."/>
            <person name="Grimwood J."/>
            <person name="Schmutz J."/>
            <person name="Mitros T."/>
            <person name="Mozaffari S.V."/>
            <person name="Suzuki Y."/>
            <person name="Haramoto Y."/>
            <person name="Yamamoto T.S."/>
            <person name="Takagi C."/>
            <person name="Heald R."/>
            <person name="Miller K."/>
            <person name="Haudenschild C."/>
            <person name="Kitzman J."/>
            <person name="Nakayama T."/>
            <person name="Izutsu Y."/>
            <person name="Robert J."/>
            <person name="Fortriede J."/>
            <person name="Burns K."/>
            <person name="Lotay V."/>
            <person name="Karimi K."/>
            <person name="Yasuoka Y."/>
            <person name="Dichmann D.S."/>
            <person name="Flajnik M.F."/>
            <person name="Houston D.W."/>
            <person name="Shendure J."/>
            <person name="DuPasquier L."/>
            <person name="Vize P.D."/>
            <person name="Zorn A.M."/>
            <person name="Ito M."/>
            <person name="Marcotte E.M."/>
            <person name="Wallingford J.B."/>
            <person name="Ito Y."/>
            <person name="Asashima M."/>
            <person name="Ueno N."/>
            <person name="Matsuda Y."/>
            <person name="Veenstra G.J."/>
            <person name="Fujiyama A."/>
            <person name="Harland R.M."/>
            <person name="Taira M."/>
            <person name="Rokhsar D.S."/>
        </authorList>
    </citation>
    <scope>NUCLEOTIDE SEQUENCE [LARGE SCALE GENOMIC DNA]</scope>
    <source>
        <strain evidence="2">J</strain>
    </source>
</reference>
<dbReference type="Proteomes" id="UP000694892">
    <property type="component" value="Chromosome 7L"/>
</dbReference>
<dbReference type="EMBL" id="CM004478">
    <property type="protein sequence ID" value="OCT72209.1"/>
    <property type="molecule type" value="Genomic_DNA"/>
</dbReference>
<evidence type="ECO:0000313" key="1">
    <source>
        <dbReference type="EMBL" id="OCT72209.1"/>
    </source>
</evidence>
<proteinExistence type="predicted"/>
<evidence type="ECO:0000313" key="2">
    <source>
        <dbReference type="Proteomes" id="UP000694892"/>
    </source>
</evidence>